<organism evidence="3 4">
    <name type="scientific">Colletotrichum gloeosporioides</name>
    <name type="common">Anthracnose fungus</name>
    <name type="synonym">Glomerella cingulata</name>
    <dbReference type="NCBI Taxonomy" id="474922"/>
    <lineage>
        <taxon>Eukaryota</taxon>
        <taxon>Fungi</taxon>
        <taxon>Dikarya</taxon>
        <taxon>Ascomycota</taxon>
        <taxon>Pezizomycotina</taxon>
        <taxon>Sordariomycetes</taxon>
        <taxon>Hypocreomycetidae</taxon>
        <taxon>Glomerellales</taxon>
        <taxon>Glomerellaceae</taxon>
        <taxon>Colletotrichum</taxon>
        <taxon>Colletotrichum gloeosporioides species complex</taxon>
    </lineage>
</organism>
<dbReference type="PROSITE" id="PS50011">
    <property type="entry name" value="PROTEIN_KINASE_DOM"/>
    <property type="match status" value="1"/>
</dbReference>
<dbReference type="SUPFAM" id="SSF56112">
    <property type="entry name" value="Protein kinase-like (PK-like)"/>
    <property type="match status" value="1"/>
</dbReference>
<evidence type="ECO:0000256" key="1">
    <source>
        <dbReference type="SAM" id="MobiDB-lite"/>
    </source>
</evidence>
<name>A0A8H4FJK8_COLGL</name>
<dbReference type="PANTHER" id="PTHR24359">
    <property type="entry name" value="SERINE/THREONINE-PROTEIN KINASE SBK1"/>
    <property type="match status" value="1"/>
</dbReference>
<evidence type="ECO:0000313" key="4">
    <source>
        <dbReference type="Proteomes" id="UP000613401"/>
    </source>
</evidence>
<dbReference type="InterPro" id="IPR011009">
    <property type="entry name" value="Kinase-like_dom_sf"/>
</dbReference>
<feature type="domain" description="Protein kinase" evidence="2">
    <location>
        <begin position="184"/>
        <end position="526"/>
    </location>
</feature>
<dbReference type="Gene3D" id="1.10.510.10">
    <property type="entry name" value="Transferase(Phosphotransferase) domain 1"/>
    <property type="match status" value="1"/>
</dbReference>
<feature type="region of interest" description="Disordered" evidence="1">
    <location>
        <begin position="569"/>
        <end position="592"/>
    </location>
</feature>
<gene>
    <name evidence="3" type="ORF">GCG54_00000596</name>
</gene>
<reference evidence="3" key="1">
    <citation type="journal article" date="2020" name="Phytopathology">
        <title>Genome sequence and comparative analysis of Colletotrichum gloeosporioides isolated from Liriodendron leaves.</title>
        <authorList>
            <person name="Fu F.F."/>
            <person name="Hao Z."/>
            <person name="Wang P."/>
            <person name="Lu Y."/>
            <person name="Xue L.J."/>
            <person name="Wei G."/>
            <person name="Tian Y."/>
            <person name="Baishi H."/>
            <person name="Xu H."/>
            <person name="Shi J."/>
            <person name="Cheng T."/>
            <person name="Wang G."/>
            <person name="Yi Y."/>
            <person name="Chen J."/>
        </authorList>
    </citation>
    <scope>NUCLEOTIDE SEQUENCE</scope>
    <source>
        <strain evidence="3">Lc1</strain>
    </source>
</reference>
<dbReference type="AlphaFoldDB" id="A0A8H4FJK8"/>
<comment type="caution">
    <text evidence="3">The sequence shown here is derived from an EMBL/GenBank/DDBJ whole genome shotgun (WGS) entry which is preliminary data.</text>
</comment>
<accession>A0A8H4FJK8</accession>
<protein>
    <recommendedName>
        <fullName evidence="2">Protein kinase domain-containing protein</fullName>
    </recommendedName>
</protein>
<sequence>MAPSSPKAASRDRPTETLSDRILDTFINSAFDSQHRFLSQGSIEELVTKDSILNTFLRGRQWRNEGPKLISDDQLADYILKHAKIIFAIAVMLALPGSELREGMRQGQEREMSDQHLPINTTYWSGEHINSDRTSSCIEDYEDEIWSPARIDLFCRAQWQYLAPVFSISKLNHDLSPHCVLPFTDKILECRVGAFGQVSGYAHHPSHLIDSNDKNFRCPKYVAVKRINDEEADRQKMVHSWEREADILQKMNQLNQPHIVRFLTAFRRGPPGQEEHFLMMEWANGGNLRDFWRKFDRPTLTGDLTKATLRQILGLAEAISKAHYPVSTSGLNFRHGDLKPENILWFKDGGDVDGIGLLKIGDWGLAKQHRFVTELRSNKTTTRWGTRAYEPPEEAASQGAKLLVPGQSGKKRSRLYDIWAMGCITLEFLIWLVYGLEQLQEFNARIYLSNPDAPRFYQVKRDSSNQLIATVHDVAVRWMDHMAKDPIFKVGQTALGSLLEVVQTRLLVVKLPERLGTSAITSDDTMAPQQDVVRESMVNKLADSPANATEAQHVVALEPPDIVVSGPEAKETGKKQEIDPGTNRAFSKGGKERARSNQFYDSMLEIDGEDEDDSYWFTGLPNLPRGPFLDDIVRIVKQGDTYRSADSGAKVRKDGQFSRAEQRTASLVAPRAKQLGTDWNLEVDNKFAELALNSIRSKDLLKLHDPPLSDICGDCQKVSENLWQPAFSVTYEADELETSAKNSCHLCQLFWKAYQRATVKLSTVTFERIGTFLKMNGIGPPVLSISRSLGESDLCRGFYPLVQKEWGI</sequence>
<evidence type="ECO:0000313" key="3">
    <source>
        <dbReference type="EMBL" id="KAF3804246.1"/>
    </source>
</evidence>
<dbReference type="Proteomes" id="UP000613401">
    <property type="component" value="Unassembled WGS sequence"/>
</dbReference>
<dbReference type="PANTHER" id="PTHR24359:SF1">
    <property type="entry name" value="INHIBITOR OF NUCLEAR FACTOR KAPPA-B KINASE EPSILON SUBUNIT HOMOLOG 1-RELATED"/>
    <property type="match status" value="1"/>
</dbReference>
<dbReference type="Pfam" id="PF00069">
    <property type="entry name" value="Pkinase"/>
    <property type="match status" value="1"/>
</dbReference>
<dbReference type="RefSeq" id="XP_045263405.1">
    <property type="nucleotide sequence ID" value="XM_045400732.1"/>
</dbReference>
<proteinExistence type="predicted"/>
<feature type="compositionally biased region" description="Basic and acidic residues" evidence="1">
    <location>
        <begin position="569"/>
        <end position="578"/>
    </location>
</feature>
<dbReference type="GO" id="GO:0005524">
    <property type="term" value="F:ATP binding"/>
    <property type="evidence" value="ECO:0007669"/>
    <property type="project" value="InterPro"/>
</dbReference>
<dbReference type="GO" id="GO:0004674">
    <property type="term" value="F:protein serine/threonine kinase activity"/>
    <property type="evidence" value="ECO:0007669"/>
    <property type="project" value="TreeGrafter"/>
</dbReference>
<evidence type="ECO:0000259" key="2">
    <source>
        <dbReference type="PROSITE" id="PS50011"/>
    </source>
</evidence>
<dbReference type="GeneID" id="69007768"/>
<reference evidence="3" key="2">
    <citation type="submission" date="2020-03" db="EMBL/GenBank/DDBJ databases">
        <authorList>
            <person name="Fu F.-F."/>
            <person name="Chen J."/>
        </authorList>
    </citation>
    <scope>NUCLEOTIDE SEQUENCE</scope>
    <source>
        <strain evidence="3">Lc1</strain>
    </source>
</reference>
<dbReference type="SMART" id="SM00220">
    <property type="entry name" value="S_TKc"/>
    <property type="match status" value="1"/>
</dbReference>
<keyword evidence="4" id="KW-1185">Reference proteome</keyword>
<dbReference type="EMBL" id="WVTB01000050">
    <property type="protein sequence ID" value="KAF3804246.1"/>
    <property type="molecule type" value="Genomic_DNA"/>
</dbReference>
<dbReference type="InterPro" id="IPR000719">
    <property type="entry name" value="Prot_kinase_dom"/>
</dbReference>
<dbReference type="CDD" id="cd00180">
    <property type="entry name" value="PKc"/>
    <property type="match status" value="1"/>
</dbReference>